<dbReference type="Proteomes" id="UP000825935">
    <property type="component" value="Chromosome 34"/>
</dbReference>
<evidence type="ECO:0000313" key="3">
    <source>
        <dbReference type="Proteomes" id="UP000825935"/>
    </source>
</evidence>
<protein>
    <submittedName>
        <fullName evidence="2">Uncharacterized protein</fullName>
    </submittedName>
</protein>
<sequence length="213" mass="23658">MLRRKKQRIADGSGASEERSPGASEERSPGASAQSSIFARMQSKWGRVIGSHSHLRNGRKREAQRTVVSMRAPGIKLRARILLKKVKEKCGQLLFLSTKKKRSTDEDKRDDICSHAKSTPAMAAPKRTGVAAFSRKLRSPSQARHYHHHCHHHQFAQKHASDKERQPQCHYPLFPSLADTDAIAECIEFIKRSSSASACSSSSSSSRSSSLLT</sequence>
<evidence type="ECO:0000256" key="1">
    <source>
        <dbReference type="SAM" id="MobiDB-lite"/>
    </source>
</evidence>
<proteinExistence type="predicted"/>
<accession>A0A8T2QKD5</accession>
<dbReference type="AlphaFoldDB" id="A0A8T2QKD5"/>
<keyword evidence="3" id="KW-1185">Reference proteome</keyword>
<evidence type="ECO:0000313" key="2">
    <source>
        <dbReference type="EMBL" id="KAH7284074.1"/>
    </source>
</evidence>
<feature type="region of interest" description="Disordered" evidence="1">
    <location>
        <begin position="193"/>
        <end position="213"/>
    </location>
</feature>
<feature type="region of interest" description="Disordered" evidence="1">
    <location>
        <begin position="1"/>
        <end position="37"/>
    </location>
</feature>
<dbReference type="OrthoDB" id="1933961at2759"/>
<organism evidence="2 3">
    <name type="scientific">Ceratopteris richardii</name>
    <name type="common">Triangle waterfern</name>
    <dbReference type="NCBI Taxonomy" id="49495"/>
    <lineage>
        <taxon>Eukaryota</taxon>
        <taxon>Viridiplantae</taxon>
        <taxon>Streptophyta</taxon>
        <taxon>Embryophyta</taxon>
        <taxon>Tracheophyta</taxon>
        <taxon>Polypodiopsida</taxon>
        <taxon>Polypodiidae</taxon>
        <taxon>Polypodiales</taxon>
        <taxon>Pteridineae</taxon>
        <taxon>Pteridaceae</taxon>
        <taxon>Parkerioideae</taxon>
        <taxon>Ceratopteris</taxon>
    </lineage>
</organism>
<gene>
    <name evidence="2" type="ORF">KP509_34G038400</name>
</gene>
<dbReference type="EMBL" id="CM035439">
    <property type="protein sequence ID" value="KAH7284074.1"/>
    <property type="molecule type" value="Genomic_DNA"/>
</dbReference>
<feature type="compositionally biased region" description="Basic and acidic residues" evidence="1">
    <location>
        <begin position="16"/>
        <end position="28"/>
    </location>
</feature>
<reference evidence="2" key="1">
    <citation type="submission" date="2021-08" db="EMBL/GenBank/DDBJ databases">
        <title>WGS assembly of Ceratopteris richardii.</title>
        <authorList>
            <person name="Marchant D.B."/>
            <person name="Chen G."/>
            <person name="Jenkins J."/>
            <person name="Shu S."/>
            <person name="Leebens-Mack J."/>
            <person name="Grimwood J."/>
            <person name="Schmutz J."/>
            <person name="Soltis P."/>
            <person name="Soltis D."/>
            <person name="Chen Z.-H."/>
        </authorList>
    </citation>
    <scope>NUCLEOTIDE SEQUENCE</scope>
    <source>
        <strain evidence="2">Whitten #5841</strain>
        <tissue evidence="2">Leaf</tissue>
    </source>
</reference>
<comment type="caution">
    <text evidence="2">The sequence shown here is derived from an EMBL/GenBank/DDBJ whole genome shotgun (WGS) entry which is preliminary data.</text>
</comment>
<name>A0A8T2QKD5_CERRI</name>